<feature type="transmembrane region" description="Helical" evidence="6">
    <location>
        <begin position="82"/>
        <end position="102"/>
    </location>
</feature>
<feature type="transmembrane region" description="Helical" evidence="6">
    <location>
        <begin position="185"/>
        <end position="207"/>
    </location>
</feature>
<comment type="caution">
    <text evidence="7">The sequence shown here is derived from an EMBL/GenBank/DDBJ whole genome shotgun (WGS) entry which is preliminary data.</text>
</comment>
<dbReference type="InterPro" id="IPR036259">
    <property type="entry name" value="MFS_trans_sf"/>
</dbReference>
<dbReference type="EMBL" id="QGTW01000003">
    <property type="protein sequence ID" value="PWW30245.1"/>
    <property type="molecule type" value="Genomic_DNA"/>
</dbReference>
<gene>
    <name evidence="7" type="ORF">DFO73_103127</name>
</gene>
<dbReference type="InterPro" id="IPR022493">
    <property type="entry name" value="CHP03716_TM_YkoY"/>
</dbReference>
<proteinExistence type="inferred from homology"/>
<feature type="transmembrane region" description="Helical" evidence="6">
    <location>
        <begin position="243"/>
        <end position="261"/>
    </location>
</feature>
<protein>
    <submittedName>
        <fullName evidence="7">YkoY family integral membrane protein</fullName>
    </submittedName>
</protein>
<feature type="transmembrane region" description="Helical" evidence="6">
    <location>
        <begin position="46"/>
        <end position="70"/>
    </location>
</feature>
<evidence type="ECO:0000313" key="8">
    <source>
        <dbReference type="Proteomes" id="UP000247150"/>
    </source>
</evidence>
<evidence type="ECO:0000256" key="5">
    <source>
        <dbReference type="ARBA" id="ARBA00023136"/>
    </source>
</evidence>
<evidence type="ECO:0000256" key="4">
    <source>
        <dbReference type="ARBA" id="ARBA00022989"/>
    </source>
</evidence>
<evidence type="ECO:0000313" key="7">
    <source>
        <dbReference type="EMBL" id="PWW30245.1"/>
    </source>
</evidence>
<dbReference type="SUPFAM" id="SSF103473">
    <property type="entry name" value="MFS general substrate transporter"/>
    <property type="match status" value="1"/>
</dbReference>
<keyword evidence="3 6" id="KW-0812">Transmembrane</keyword>
<feature type="transmembrane region" description="Helical" evidence="6">
    <location>
        <begin position="219"/>
        <end position="237"/>
    </location>
</feature>
<comment type="similarity">
    <text evidence="2">Belongs to the TerC family.</text>
</comment>
<accession>A0A2V3A1H4</accession>
<dbReference type="Proteomes" id="UP000247150">
    <property type="component" value="Unassembled WGS sequence"/>
</dbReference>
<dbReference type="InterPro" id="IPR005496">
    <property type="entry name" value="Integral_membrane_TerC"/>
</dbReference>
<feature type="transmembrane region" description="Helical" evidence="6">
    <location>
        <begin position="148"/>
        <end position="165"/>
    </location>
</feature>
<dbReference type="AlphaFoldDB" id="A0A2V3A1H4"/>
<name>A0A2V3A1H4_9BACI</name>
<dbReference type="PANTHER" id="PTHR30238:SF6">
    <property type="entry name" value="TERC-LIKE PROTEIN"/>
    <property type="match status" value="1"/>
</dbReference>
<comment type="subcellular location">
    <subcellularLocation>
        <location evidence="1">Membrane</location>
        <topology evidence="1">Multi-pass membrane protein</topology>
    </subcellularLocation>
</comment>
<evidence type="ECO:0000256" key="1">
    <source>
        <dbReference type="ARBA" id="ARBA00004141"/>
    </source>
</evidence>
<keyword evidence="5 6" id="KW-0472">Membrane</keyword>
<dbReference type="Pfam" id="PF03741">
    <property type="entry name" value="TerC"/>
    <property type="match status" value="1"/>
</dbReference>
<sequence length="272" mass="30325">MPGLLCGQIHGGNNTRMEVLEAILNTYAAFFDWEMWVEALSNPVNWGLIGTLVIMEGLLSADNALVLAVMVKHLPEEKRKKALFYGLLGAYIFRFIAIGIGVYLIEFWWVKIIGAGYLAWLSIKYFIDKKKGLGEEDEDIEGINQKGLLIRLFGTFWGTVAAVELMDIAFSVDSVLAAFGISQEIWVLLLGGMLGVLMMRGVAGVFLKLIDRIPELETAAYVLILIIAAKMLLGVFGVHVEHVHFFILLLVVFAGTFVVHYRNKKKEQETAN</sequence>
<organism evidence="7 8">
    <name type="scientific">Cytobacillus oceanisediminis</name>
    <dbReference type="NCBI Taxonomy" id="665099"/>
    <lineage>
        <taxon>Bacteria</taxon>
        <taxon>Bacillati</taxon>
        <taxon>Bacillota</taxon>
        <taxon>Bacilli</taxon>
        <taxon>Bacillales</taxon>
        <taxon>Bacillaceae</taxon>
        <taxon>Cytobacillus</taxon>
    </lineage>
</organism>
<dbReference type="NCBIfam" id="TIGR03716">
    <property type="entry name" value="R_switched_YkoY"/>
    <property type="match status" value="1"/>
</dbReference>
<dbReference type="GO" id="GO:0016020">
    <property type="term" value="C:membrane"/>
    <property type="evidence" value="ECO:0007669"/>
    <property type="project" value="UniProtKB-SubCell"/>
</dbReference>
<evidence type="ECO:0000256" key="3">
    <source>
        <dbReference type="ARBA" id="ARBA00022692"/>
    </source>
</evidence>
<dbReference type="PANTHER" id="PTHR30238">
    <property type="entry name" value="MEMBRANE BOUND PREDICTED REDOX MODULATOR"/>
    <property type="match status" value="1"/>
</dbReference>
<feature type="transmembrane region" description="Helical" evidence="6">
    <location>
        <begin position="108"/>
        <end position="127"/>
    </location>
</feature>
<evidence type="ECO:0000256" key="6">
    <source>
        <dbReference type="SAM" id="Phobius"/>
    </source>
</evidence>
<evidence type="ECO:0000256" key="2">
    <source>
        <dbReference type="ARBA" id="ARBA00007511"/>
    </source>
</evidence>
<keyword evidence="4 6" id="KW-1133">Transmembrane helix</keyword>
<reference evidence="7 8" key="1">
    <citation type="submission" date="2018-05" db="EMBL/GenBank/DDBJ databases">
        <title>Freshwater and sediment microbial communities from various areas in North America, analyzing microbe dynamics in response to fracking.</title>
        <authorList>
            <person name="Lamendella R."/>
        </authorList>
    </citation>
    <scope>NUCLEOTIDE SEQUENCE [LARGE SCALE GENOMIC DNA]</scope>
    <source>
        <strain evidence="7 8">15_TX</strain>
    </source>
</reference>